<evidence type="ECO:0000256" key="2">
    <source>
        <dbReference type="ARBA" id="ARBA00022676"/>
    </source>
</evidence>
<feature type="transmembrane region" description="Helical" evidence="7">
    <location>
        <begin position="216"/>
        <end position="233"/>
    </location>
</feature>
<dbReference type="eggNOG" id="COG1215">
    <property type="taxonomic scope" value="Bacteria"/>
</dbReference>
<dbReference type="KEGG" id="ach:Achl_2931"/>
<dbReference type="InterPro" id="IPR029044">
    <property type="entry name" value="Nucleotide-diphossugar_trans"/>
</dbReference>
<proteinExistence type="predicted"/>
<dbReference type="CDD" id="cd06427">
    <property type="entry name" value="CESA_like_2"/>
    <property type="match status" value="1"/>
</dbReference>
<evidence type="ECO:0000256" key="5">
    <source>
        <dbReference type="ARBA" id="ARBA00022989"/>
    </source>
</evidence>
<keyword evidence="3 9" id="KW-0808">Transferase</keyword>
<evidence type="ECO:0000313" key="10">
    <source>
        <dbReference type="Proteomes" id="UP000002505"/>
    </source>
</evidence>
<dbReference type="EMBL" id="CP001341">
    <property type="protein sequence ID" value="ACL40893.1"/>
    <property type="molecule type" value="Genomic_DNA"/>
</dbReference>
<dbReference type="SUPFAM" id="SSF160246">
    <property type="entry name" value="EspE N-terminal domain-like"/>
    <property type="match status" value="1"/>
</dbReference>
<gene>
    <name evidence="9" type="ordered locus">Achl_2931</name>
</gene>
<dbReference type="Gene3D" id="3.90.550.10">
    <property type="entry name" value="Spore Coat Polysaccharide Biosynthesis Protein SpsA, Chain A"/>
    <property type="match status" value="1"/>
</dbReference>
<sequence>MSEAVPVLDPPGPVPGPLAAGPGRQSLALGQTLLQAGLITTDQLDRALQRAATEGGLLGRHIILETGLNRRHVYEVLAEQWDAPLVDLVSHPSDDALLERLQFSEVSEPGWLPWHLEDGVLTVATAVKPSEEIRAAAMRATGATDVVFRTTTDWDINHSIQRAFRNHLLYESAERLAEELPDGSARTALTRWQALLPAVLLSALLAGLALDALLTTIVLLTAVNVVFLVSIGFKTVASLRQPFDALHDRSAAKARAREFRRRGLPVEEVARIPDADLPVYTILIPVFREANIIDKLLSNLGQLDYPRSKLDVLVLLEEDDTETIEAAKRSRPPEYVRILVVPRGEPQTKPRACNYGLTFARGEYVVIYDAEDRPDPGQLRAAIHAFRKDAFERQYLDPDRRPLICVQAALNYFNADQNVLTRLFTIEYTHWFDSMLPGLDRSGIPLPLGGTSNHFDTRLLRLVGAWDPWNVTEDADLGLRAAVEGYRVGVINSTTWEEACSQVPAWIKQRTRWIKGYMVTAAVNTRNTLRYIQRTGVAGAVGFLGLILGTPLAFLAYPLVLGFTIVTYVGYNFVGLVLPEWLLVGGVVSMLFGNAMMIVVSGVATWRRHGWRIAIFALLNPAYWVLHSVAAWRAAWQMLTSPHKWEKTPHGLDEEYHDDGRWTA</sequence>
<dbReference type="HOGENOM" id="CLU_020629_0_0_11"/>
<comment type="subcellular location">
    <subcellularLocation>
        <location evidence="1">Membrane</location>
        <topology evidence="1">Multi-pass membrane protein</topology>
    </subcellularLocation>
</comment>
<dbReference type="InterPro" id="IPR037257">
    <property type="entry name" value="T2SS_E_N_sf"/>
</dbReference>
<dbReference type="RefSeq" id="WP_015938089.1">
    <property type="nucleotide sequence ID" value="NC_011886.1"/>
</dbReference>
<dbReference type="InterPro" id="IPR007831">
    <property type="entry name" value="T2SS_GspE_N"/>
</dbReference>
<dbReference type="Proteomes" id="UP000002505">
    <property type="component" value="Chromosome"/>
</dbReference>
<evidence type="ECO:0000256" key="7">
    <source>
        <dbReference type="SAM" id="Phobius"/>
    </source>
</evidence>
<name>B8HEE8_PSECP</name>
<evidence type="ECO:0000259" key="8">
    <source>
        <dbReference type="Pfam" id="PF05157"/>
    </source>
</evidence>
<dbReference type="Pfam" id="PF13641">
    <property type="entry name" value="Glyco_tranf_2_3"/>
    <property type="match status" value="1"/>
</dbReference>
<feature type="transmembrane region" description="Helical" evidence="7">
    <location>
        <begin position="536"/>
        <end position="569"/>
    </location>
</feature>
<dbReference type="GO" id="GO:0016020">
    <property type="term" value="C:membrane"/>
    <property type="evidence" value="ECO:0007669"/>
    <property type="project" value="UniProtKB-SubCell"/>
</dbReference>
<protein>
    <submittedName>
        <fullName evidence="9">Glycosyl transferase family 2</fullName>
    </submittedName>
</protein>
<dbReference type="AlphaFoldDB" id="B8HEE8"/>
<accession>B8HEE8</accession>
<dbReference type="SUPFAM" id="SSF53448">
    <property type="entry name" value="Nucleotide-diphospho-sugar transferases"/>
    <property type="match status" value="1"/>
</dbReference>
<evidence type="ECO:0000313" key="9">
    <source>
        <dbReference type="EMBL" id="ACL40893.1"/>
    </source>
</evidence>
<organism evidence="9 10">
    <name type="scientific">Pseudarthrobacter chlorophenolicus (strain ATCC 700700 / DSM 12829 / CIP 107037 / JCM 12360 / KCTC 9906 / NCIMB 13794 / A6)</name>
    <name type="common">Arthrobacter chlorophenolicus</name>
    <dbReference type="NCBI Taxonomy" id="452863"/>
    <lineage>
        <taxon>Bacteria</taxon>
        <taxon>Bacillati</taxon>
        <taxon>Actinomycetota</taxon>
        <taxon>Actinomycetes</taxon>
        <taxon>Micrococcales</taxon>
        <taxon>Micrococcaceae</taxon>
        <taxon>Pseudarthrobacter</taxon>
    </lineage>
</organism>
<feature type="transmembrane region" description="Helical" evidence="7">
    <location>
        <begin position="581"/>
        <end position="606"/>
    </location>
</feature>
<dbReference type="InterPro" id="IPR050321">
    <property type="entry name" value="Glycosyltr_2/OpgH_subfam"/>
</dbReference>
<keyword evidence="6 7" id="KW-0472">Membrane</keyword>
<dbReference type="CAZy" id="GT2">
    <property type="family name" value="Glycosyltransferase Family 2"/>
</dbReference>
<keyword evidence="2" id="KW-0328">Glycosyltransferase</keyword>
<dbReference type="STRING" id="452863.Achl_2931"/>
<feature type="domain" description="Type II secretion system protein GspE N-terminal" evidence="8">
    <location>
        <begin position="82"/>
        <end position="165"/>
    </location>
</feature>
<keyword evidence="5 7" id="KW-1133">Transmembrane helix</keyword>
<evidence type="ECO:0000256" key="6">
    <source>
        <dbReference type="ARBA" id="ARBA00023136"/>
    </source>
</evidence>
<keyword evidence="4 7" id="KW-0812">Transmembrane</keyword>
<dbReference type="PANTHER" id="PTHR43867:SF2">
    <property type="entry name" value="CELLULOSE SYNTHASE CATALYTIC SUBUNIT A [UDP-FORMING]"/>
    <property type="match status" value="1"/>
</dbReference>
<reference evidence="9" key="1">
    <citation type="submission" date="2009-01" db="EMBL/GenBank/DDBJ databases">
        <title>Complete sequence of chromosome of Arthrobacter chlorophenolicus A6.</title>
        <authorList>
            <consortium name="US DOE Joint Genome Institute"/>
            <person name="Lucas S."/>
            <person name="Copeland A."/>
            <person name="Lapidus A."/>
            <person name="Glavina del Rio T."/>
            <person name="Tice H."/>
            <person name="Bruce D."/>
            <person name="Goodwin L."/>
            <person name="Pitluck S."/>
            <person name="Goltsman E."/>
            <person name="Clum A."/>
            <person name="Larimer F."/>
            <person name="Land M."/>
            <person name="Hauser L."/>
            <person name="Kyrpides N."/>
            <person name="Mikhailova N."/>
            <person name="Jansson J."/>
            <person name="Richardson P."/>
        </authorList>
    </citation>
    <scope>NUCLEOTIDE SEQUENCE [LARGE SCALE GENOMIC DNA]</scope>
    <source>
        <strain evidence="9">A6</strain>
    </source>
</reference>
<keyword evidence="10" id="KW-1185">Reference proteome</keyword>
<dbReference type="Pfam" id="PF05157">
    <property type="entry name" value="MshEN"/>
    <property type="match status" value="1"/>
</dbReference>
<feature type="transmembrane region" description="Helical" evidence="7">
    <location>
        <begin position="613"/>
        <end position="635"/>
    </location>
</feature>
<evidence type="ECO:0000256" key="1">
    <source>
        <dbReference type="ARBA" id="ARBA00004141"/>
    </source>
</evidence>
<evidence type="ECO:0000256" key="3">
    <source>
        <dbReference type="ARBA" id="ARBA00022679"/>
    </source>
</evidence>
<dbReference type="PANTHER" id="PTHR43867">
    <property type="entry name" value="CELLULOSE SYNTHASE CATALYTIC SUBUNIT A [UDP-FORMING]"/>
    <property type="match status" value="1"/>
</dbReference>
<dbReference type="GO" id="GO:0016757">
    <property type="term" value="F:glycosyltransferase activity"/>
    <property type="evidence" value="ECO:0007669"/>
    <property type="project" value="UniProtKB-KW"/>
</dbReference>
<evidence type="ECO:0000256" key="4">
    <source>
        <dbReference type="ARBA" id="ARBA00022692"/>
    </source>
</evidence>